<gene>
    <name evidence="2" type="ORF">MCOR_21739</name>
</gene>
<evidence type="ECO:0000313" key="3">
    <source>
        <dbReference type="Proteomes" id="UP000507470"/>
    </source>
</evidence>
<organism evidence="2 3">
    <name type="scientific">Mytilus coruscus</name>
    <name type="common">Sea mussel</name>
    <dbReference type="NCBI Taxonomy" id="42192"/>
    <lineage>
        <taxon>Eukaryota</taxon>
        <taxon>Metazoa</taxon>
        <taxon>Spiralia</taxon>
        <taxon>Lophotrochozoa</taxon>
        <taxon>Mollusca</taxon>
        <taxon>Bivalvia</taxon>
        <taxon>Autobranchia</taxon>
        <taxon>Pteriomorphia</taxon>
        <taxon>Mytilida</taxon>
        <taxon>Mytiloidea</taxon>
        <taxon>Mytilidae</taxon>
        <taxon>Mytilinae</taxon>
        <taxon>Mytilus</taxon>
    </lineage>
</organism>
<evidence type="ECO:0000256" key="1">
    <source>
        <dbReference type="SAM" id="Coils"/>
    </source>
</evidence>
<accession>A0A6J8BSK0</accession>
<feature type="coiled-coil region" evidence="1">
    <location>
        <begin position="206"/>
        <end position="261"/>
    </location>
</feature>
<reference evidence="2 3" key="1">
    <citation type="submission" date="2020-06" db="EMBL/GenBank/DDBJ databases">
        <authorList>
            <person name="Li R."/>
            <person name="Bekaert M."/>
        </authorList>
    </citation>
    <scope>NUCLEOTIDE SEQUENCE [LARGE SCALE GENOMIC DNA]</scope>
    <source>
        <strain evidence="3">wild</strain>
    </source>
</reference>
<dbReference type="EMBL" id="CACVKT020003848">
    <property type="protein sequence ID" value="CAC5386281.1"/>
    <property type="molecule type" value="Genomic_DNA"/>
</dbReference>
<protein>
    <submittedName>
        <fullName evidence="2">Uncharacterized protein</fullName>
    </submittedName>
</protein>
<evidence type="ECO:0000313" key="2">
    <source>
        <dbReference type="EMBL" id="CAC5386281.1"/>
    </source>
</evidence>
<dbReference type="AlphaFoldDB" id="A0A6J8BSK0"/>
<proteinExistence type="predicted"/>
<name>A0A6J8BSK0_MYTCO</name>
<sequence>MHLEIERLKSEATPSYYKVKIDTEEPETSTEEMQDMFRVIEHGHIWEDKDKTIHNLRQKLNECSNTLRETITDLFILDNLTDHADELKEKDSIIHNMKQEMEEMKQRLDKCSQSGYLMNPGLTDHADGLKEKDSIIHNMKQEMEEMKQRLDKCSQSGYLMNLGFQPPDSNVAVPQLYPIYTPSIQPEECQDFEPSSVCDNCTEQGTTQLQHDIARLQEELQQSKQMIVKLESDAQTRQRDVDRLKQNLQFLSEELGQTKADQERNHGRNISVSNFYGPTNVMNGSSKDMALQLGNENWMRNLVENVQQSEN</sequence>
<keyword evidence="3" id="KW-1185">Reference proteome</keyword>
<keyword evidence="1" id="KW-0175">Coiled coil</keyword>
<feature type="coiled-coil region" evidence="1">
    <location>
        <begin position="53"/>
        <end position="156"/>
    </location>
</feature>
<dbReference type="Proteomes" id="UP000507470">
    <property type="component" value="Unassembled WGS sequence"/>
</dbReference>